<sequence>MREEKVLAERFEAERVRLRSVAYRMLGTIAEAEDAVQEAWFKLSRSDVSEVKNLGAWLTTVVGRVCLDILRSRASRREDPLPEQDGRVRLPDPVVSGLGVVNPEQEIMVADSVGIALMVVLETLSPAERLAFVLHDMFDVPFEDIASVLGRTSASTRQLASRARRRVQGAAPASDTDTARRREVVDAFLSASRGGDFEALLAILDPDVVACSDGGVQVASVLRRGAADVASQAVEFARFAQDAHVVLVNGSPGVVSFADGRAISVLSFTIRGGRVVALDVLTDPGRLEALGLIP</sequence>
<comment type="caution">
    <text evidence="8">The sequence shown here is derived from an EMBL/GenBank/DDBJ whole genome shotgun (WGS) entry which is preliminary data.</text>
</comment>
<dbReference type="EMBL" id="JARAWJ010000048">
    <property type="protein sequence ID" value="MDX3043193.1"/>
    <property type="molecule type" value="Genomic_DNA"/>
</dbReference>
<dbReference type="InterPro" id="IPR014284">
    <property type="entry name" value="RNA_pol_sigma-70_dom"/>
</dbReference>
<dbReference type="EMBL" id="JACYXT010000025">
    <property type="protein sequence ID" value="MBD9729312.1"/>
    <property type="molecule type" value="Genomic_DNA"/>
</dbReference>
<proteinExistence type="inferred from homology"/>
<name>A0A927QPX5_9ACTN</name>
<comment type="subunit">
    <text evidence="2">Interacts transiently with the RNA polymerase catalytic core formed by RpoA, RpoB, RpoC and RpoZ (2 alpha, 1 beta, 1 beta' and 1 omega subunit) to form the RNA polymerase holoenzyme that can initiate transcription.</text>
</comment>
<evidence type="ECO:0000256" key="1">
    <source>
        <dbReference type="ARBA" id="ARBA00010641"/>
    </source>
</evidence>
<feature type="domain" description="RNA polymerase sigma-70 region 2" evidence="6">
    <location>
        <begin position="11"/>
        <end position="74"/>
    </location>
</feature>
<dbReference type="RefSeq" id="WP_045563603.1">
    <property type="nucleotide sequence ID" value="NZ_JABXWF010000039.1"/>
</dbReference>
<dbReference type="InterPro" id="IPR013249">
    <property type="entry name" value="RNA_pol_sigma70_r4_t2"/>
</dbReference>
<dbReference type="GO" id="GO:0003677">
    <property type="term" value="F:DNA binding"/>
    <property type="evidence" value="ECO:0007669"/>
    <property type="project" value="InterPro"/>
</dbReference>
<dbReference type="PANTHER" id="PTHR30173">
    <property type="entry name" value="SIGMA 19 FACTOR"/>
    <property type="match status" value="1"/>
</dbReference>
<dbReference type="SUPFAM" id="SSF88659">
    <property type="entry name" value="Sigma3 and sigma4 domains of RNA polymerase sigma factors"/>
    <property type="match status" value="1"/>
</dbReference>
<dbReference type="Gene3D" id="3.10.450.50">
    <property type="match status" value="1"/>
</dbReference>
<organism evidence="8 10">
    <name type="scientific">Streptomyces caniscabiei</name>
    <dbReference type="NCBI Taxonomy" id="2746961"/>
    <lineage>
        <taxon>Bacteria</taxon>
        <taxon>Bacillati</taxon>
        <taxon>Actinomycetota</taxon>
        <taxon>Actinomycetes</taxon>
        <taxon>Kitasatosporales</taxon>
        <taxon>Streptomycetaceae</taxon>
        <taxon>Streptomyces</taxon>
    </lineage>
</organism>
<evidence type="ECO:0000313" key="9">
    <source>
        <dbReference type="EMBL" id="MDX3043193.1"/>
    </source>
</evidence>
<evidence type="ECO:0000313" key="10">
    <source>
        <dbReference type="Proteomes" id="UP000661025"/>
    </source>
</evidence>
<accession>A0A927QPX5</accession>
<protein>
    <submittedName>
        <fullName evidence="8">Sigma-70 family RNA polymerase sigma factor</fullName>
    </submittedName>
</protein>
<comment type="similarity">
    <text evidence="1">Belongs to the sigma-70 factor family. ECF subfamily.</text>
</comment>
<dbReference type="PANTHER" id="PTHR30173:SF43">
    <property type="entry name" value="ECF RNA POLYMERASE SIGMA FACTOR SIGI-RELATED"/>
    <property type="match status" value="1"/>
</dbReference>
<dbReference type="GO" id="GO:0016987">
    <property type="term" value="F:sigma factor activity"/>
    <property type="evidence" value="ECO:0007669"/>
    <property type="project" value="UniProtKB-KW"/>
</dbReference>
<evidence type="ECO:0000256" key="3">
    <source>
        <dbReference type="ARBA" id="ARBA00023015"/>
    </source>
</evidence>
<gene>
    <name evidence="8" type="ORF">IHE70_40250</name>
    <name evidence="9" type="ORF">PV383_39405</name>
</gene>
<dbReference type="GO" id="GO:0006352">
    <property type="term" value="P:DNA-templated transcription initiation"/>
    <property type="evidence" value="ECO:0007669"/>
    <property type="project" value="InterPro"/>
</dbReference>
<evidence type="ECO:0000313" key="11">
    <source>
        <dbReference type="Proteomes" id="UP001282474"/>
    </source>
</evidence>
<keyword evidence="3" id="KW-0805">Transcription regulation</keyword>
<dbReference type="Gene3D" id="1.10.1740.10">
    <property type="match status" value="1"/>
</dbReference>
<dbReference type="Pfam" id="PF08281">
    <property type="entry name" value="Sigma70_r4_2"/>
    <property type="match status" value="1"/>
</dbReference>
<evidence type="ECO:0000256" key="5">
    <source>
        <dbReference type="ARBA" id="ARBA00023163"/>
    </source>
</evidence>
<dbReference type="InterPro" id="IPR052704">
    <property type="entry name" value="ECF_Sigma-70_Domain"/>
</dbReference>
<dbReference type="SUPFAM" id="SSF54427">
    <property type="entry name" value="NTF2-like"/>
    <property type="match status" value="1"/>
</dbReference>
<dbReference type="InterPro" id="IPR007627">
    <property type="entry name" value="RNA_pol_sigma70_r2"/>
</dbReference>
<dbReference type="InterPro" id="IPR013325">
    <property type="entry name" value="RNA_pol_sigma_r2"/>
</dbReference>
<evidence type="ECO:0000256" key="4">
    <source>
        <dbReference type="ARBA" id="ARBA00023082"/>
    </source>
</evidence>
<dbReference type="Pfam" id="PF04542">
    <property type="entry name" value="Sigma70_r2"/>
    <property type="match status" value="1"/>
</dbReference>
<feature type="domain" description="RNA polymerase sigma factor 70 region 4 type 2" evidence="7">
    <location>
        <begin position="116"/>
        <end position="166"/>
    </location>
</feature>
<dbReference type="Gene3D" id="1.10.10.10">
    <property type="entry name" value="Winged helix-like DNA-binding domain superfamily/Winged helix DNA-binding domain"/>
    <property type="match status" value="1"/>
</dbReference>
<dbReference type="SUPFAM" id="SSF88946">
    <property type="entry name" value="Sigma2 domain of RNA polymerase sigma factors"/>
    <property type="match status" value="1"/>
</dbReference>
<evidence type="ECO:0000259" key="6">
    <source>
        <dbReference type="Pfam" id="PF04542"/>
    </source>
</evidence>
<dbReference type="NCBIfam" id="TIGR02937">
    <property type="entry name" value="sigma70-ECF"/>
    <property type="match status" value="1"/>
</dbReference>
<evidence type="ECO:0000256" key="2">
    <source>
        <dbReference type="ARBA" id="ARBA00011344"/>
    </source>
</evidence>
<reference evidence="9 11" key="2">
    <citation type="journal article" date="2023" name="Microb. Genom.">
        <title>Mesoterricola silvestris gen. nov., sp. nov., Mesoterricola sediminis sp. nov., Geothrix oryzae sp. nov., Geothrix edaphica sp. nov., Geothrix rubra sp. nov., and Geothrix limicola sp. nov., six novel members of Acidobacteriota isolated from soils.</title>
        <authorList>
            <person name="Weisberg A.J."/>
            <person name="Pearce E."/>
            <person name="Kramer C.G."/>
            <person name="Chang J.H."/>
            <person name="Clarke C.R."/>
        </authorList>
    </citation>
    <scope>NUCLEOTIDE SEQUENCE [LARGE SCALE GENOMIC DNA]</scope>
    <source>
        <strain evidence="9 11">NE20-4-1</strain>
    </source>
</reference>
<keyword evidence="4" id="KW-0731">Sigma factor</keyword>
<dbReference type="AlphaFoldDB" id="A0A927QPX5"/>
<evidence type="ECO:0000313" key="8">
    <source>
        <dbReference type="EMBL" id="MBD9729312.1"/>
    </source>
</evidence>
<dbReference type="InterPro" id="IPR036388">
    <property type="entry name" value="WH-like_DNA-bd_sf"/>
</dbReference>
<keyword evidence="11" id="KW-1185">Reference proteome</keyword>
<dbReference type="Proteomes" id="UP000661025">
    <property type="component" value="Unassembled WGS sequence"/>
</dbReference>
<dbReference type="InterPro" id="IPR013324">
    <property type="entry name" value="RNA_pol_sigma_r3/r4-like"/>
</dbReference>
<dbReference type="InterPro" id="IPR032710">
    <property type="entry name" value="NTF2-like_dom_sf"/>
</dbReference>
<keyword evidence="5" id="KW-0804">Transcription</keyword>
<evidence type="ECO:0000259" key="7">
    <source>
        <dbReference type="Pfam" id="PF08281"/>
    </source>
</evidence>
<dbReference type="Proteomes" id="UP001282474">
    <property type="component" value="Unassembled WGS sequence"/>
</dbReference>
<reference evidence="8" key="1">
    <citation type="submission" date="2020-09" db="EMBL/GenBank/DDBJ databases">
        <title>Streptomyces canutascabiei sp. nov., which causes potato common scab and is distributed across the world.</title>
        <authorList>
            <person name="Nguyen H.P."/>
            <person name="Weisberg A.J."/>
            <person name="Chang J.H."/>
            <person name="Clarke C.R."/>
        </authorList>
    </citation>
    <scope>NUCLEOTIDE SEQUENCE</scope>
    <source>
        <strain evidence="8">ID-01-6.2a</strain>
    </source>
</reference>